<dbReference type="EMBL" id="BMIP01000013">
    <property type="protein sequence ID" value="GGD82933.1"/>
    <property type="molecule type" value="Genomic_DNA"/>
</dbReference>
<protein>
    <recommendedName>
        <fullName evidence="3">Metallo-beta-lactamase domain-containing protein</fullName>
    </recommendedName>
</protein>
<sequence length="120" mass="12724">MGDGEALDLGNATAEWITAPHVPHGWDNGFLFERGTGTLLCGDLFTQPGRGEVALTTDDILGPSEAFRAVMDYYSHSPDTGAVLNRLAALEPRVLACMHGSAWRGDGGAKLKDLAAALER</sequence>
<dbReference type="AlphaFoldDB" id="A0A917DY85"/>
<dbReference type="Gene3D" id="3.60.15.10">
    <property type="entry name" value="Ribonuclease Z/Hydroxyacylglutathione hydrolase-like"/>
    <property type="match status" value="1"/>
</dbReference>
<accession>A0A917DY85</accession>
<name>A0A917DY85_9SPHN</name>
<reference evidence="1" key="1">
    <citation type="journal article" date="2014" name="Int. J. Syst. Evol. Microbiol.">
        <title>Complete genome sequence of Corynebacterium casei LMG S-19264T (=DSM 44701T), isolated from a smear-ripened cheese.</title>
        <authorList>
            <consortium name="US DOE Joint Genome Institute (JGI-PGF)"/>
            <person name="Walter F."/>
            <person name="Albersmeier A."/>
            <person name="Kalinowski J."/>
            <person name="Ruckert C."/>
        </authorList>
    </citation>
    <scope>NUCLEOTIDE SEQUENCE</scope>
    <source>
        <strain evidence="1">CGMCC 1.15360</strain>
    </source>
</reference>
<keyword evidence="2" id="KW-1185">Reference proteome</keyword>
<gene>
    <name evidence="1" type="ORF">GCM10010990_36220</name>
</gene>
<evidence type="ECO:0000313" key="2">
    <source>
        <dbReference type="Proteomes" id="UP000612349"/>
    </source>
</evidence>
<dbReference type="OrthoDB" id="9800607at2"/>
<evidence type="ECO:0008006" key="3">
    <source>
        <dbReference type="Google" id="ProtNLM"/>
    </source>
</evidence>
<organism evidence="1 2">
    <name type="scientific">Croceicoccus mobilis</name>
    <dbReference type="NCBI Taxonomy" id="1703339"/>
    <lineage>
        <taxon>Bacteria</taxon>
        <taxon>Pseudomonadati</taxon>
        <taxon>Pseudomonadota</taxon>
        <taxon>Alphaproteobacteria</taxon>
        <taxon>Sphingomonadales</taxon>
        <taxon>Erythrobacteraceae</taxon>
        <taxon>Croceicoccus</taxon>
    </lineage>
</organism>
<dbReference type="Proteomes" id="UP000612349">
    <property type="component" value="Unassembled WGS sequence"/>
</dbReference>
<dbReference type="InterPro" id="IPR036866">
    <property type="entry name" value="RibonucZ/Hydroxyglut_hydro"/>
</dbReference>
<proteinExistence type="predicted"/>
<evidence type="ECO:0000313" key="1">
    <source>
        <dbReference type="EMBL" id="GGD82933.1"/>
    </source>
</evidence>
<comment type="caution">
    <text evidence="1">The sequence shown here is derived from an EMBL/GenBank/DDBJ whole genome shotgun (WGS) entry which is preliminary data.</text>
</comment>
<dbReference type="SUPFAM" id="SSF56281">
    <property type="entry name" value="Metallo-hydrolase/oxidoreductase"/>
    <property type="match status" value="1"/>
</dbReference>
<reference evidence="1" key="2">
    <citation type="submission" date="2020-09" db="EMBL/GenBank/DDBJ databases">
        <authorList>
            <person name="Sun Q."/>
            <person name="Zhou Y."/>
        </authorList>
    </citation>
    <scope>NUCLEOTIDE SEQUENCE</scope>
    <source>
        <strain evidence="1">CGMCC 1.15360</strain>
    </source>
</reference>